<evidence type="ECO:0000256" key="1">
    <source>
        <dbReference type="ARBA" id="ARBA00004141"/>
    </source>
</evidence>
<dbReference type="OrthoDB" id="9790604at2"/>
<reference evidence="7 8" key="1">
    <citation type="submission" date="2016-10" db="EMBL/GenBank/DDBJ databases">
        <authorList>
            <person name="de Groot N.N."/>
        </authorList>
    </citation>
    <scope>NUCLEOTIDE SEQUENCE [LARGE SCALE GENOMIC DNA]</scope>
    <source>
        <strain evidence="7 8">DSM 15695</strain>
    </source>
</reference>
<keyword evidence="4 5" id="KW-0472">Membrane</keyword>
<dbReference type="GO" id="GO:0016020">
    <property type="term" value="C:membrane"/>
    <property type="evidence" value="ECO:0007669"/>
    <property type="project" value="UniProtKB-SubCell"/>
</dbReference>
<accession>A0A1H9BKT8</accession>
<dbReference type="AlphaFoldDB" id="A0A1H9BKT8"/>
<evidence type="ECO:0000256" key="4">
    <source>
        <dbReference type="ARBA" id="ARBA00023136"/>
    </source>
</evidence>
<dbReference type="EMBL" id="FOEN01000003">
    <property type="protein sequence ID" value="SEP89555.1"/>
    <property type="molecule type" value="Genomic_DNA"/>
</dbReference>
<evidence type="ECO:0000313" key="8">
    <source>
        <dbReference type="Proteomes" id="UP000198833"/>
    </source>
</evidence>
<protein>
    <submittedName>
        <fullName evidence="7">NhaP-type Na+/H+ or K+/H+ antiporter</fullName>
    </submittedName>
</protein>
<dbReference type="InterPro" id="IPR051843">
    <property type="entry name" value="CPA1_transporter"/>
</dbReference>
<organism evidence="7 8">
    <name type="scientific">Ignavigranum ruoffiae</name>
    <dbReference type="NCBI Taxonomy" id="89093"/>
    <lineage>
        <taxon>Bacteria</taxon>
        <taxon>Bacillati</taxon>
        <taxon>Bacillota</taxon>
        <taxon>Bacilli</taxon>
        <taxon>Lactobacillales</taxon>
        <taxon>Aerococcaceae</taxon>
        <taxon>Ignavigranum</taxon>
    </lineage>
</organism>
<feature type="transmembrane region" description="Helical" evidence="5">
    <location>
        <begin position="31"/>
        <end position="50"/>
    </location>
</feature>
<evidence type="ECO:0000259" key="6">
    <source>
        <dbReference type="Pfam" id="PF00999"/>
    </source>
</evidence>
<feature type="transmembrane region" description="Helical" evidence="5">
    <location>
        <begin position="359"/>
        <end position="379"/>
    </location>
</feature>
<evidence type="ECO:0000256" key="2">
    <source>
        <dbReference type="ARBA" id="ARBA00022692"/>
    </source>
</evidence>
<dbReference type="GO" id="GO:0015297">
    <property type="term" value="F:antiporter activity"/>
    <property type="evidence" value="ECO:0007669"/>
    <property type="project" value="InterPro"/>
</dbReference>
<feature type="transmembrane region" description="Helical" evidence="5">
    <location>
        <begin position="216"/>
        <end position="233"/>
    </location>
</feature>
<dbReference type="STRING" id="89093.SAMN04488558_10328"/>
<feature type="transmembrane region" description="Helical" evidence="5">
    <location>
        <begin position="179"/>
        <end position="204"/>
    </location>
</feature>
<dbReference type="PANTHER" id="PTHR31102:SF1">
    <property type="entry name" value="CATION_H+ EXCHANGER DOMAIN-CONTAINING PROTEIN"/>
    <property type="match status" value="1"/>
</dbReference>
<name>A0A1H9BKT8_9LACT</name>
<feature type="transmembrane region" description="Helical" evidence="5">
    <location>
        <begin position="150"/>
        <end position="173"/>
    </location>
</feature>
<dbReference type="InterPro" id="IPR006153">
    <property type="entry name" value="Cation/H_exchanger_TM"/>
</dbReference>
<proteinExistence type="predicted"/>
<feature type="transmembrane region" description="Helical" evidence="5">
    <location>
        <begin position="295"/>
        <end position="318"/>
    </location>
</feature>
<evidence type="ECO:0000256" key="3">
    <source>
        <dbReference type="ARBA" id="ARBA00022989"/>
    </source>
</evidence>
<feature type="transmembrane region" description="Helical" evidence="5">
    <location>
        <begin position="111"/>
        <end position="130"/>
    </location>
</feature>
<keyword evidence="8" id="KW-1185">Reference proteome</keyword>
<evidence type="ECO:0000313" key="7">
    <source>
        <dbReference type="EMBL" id="SEP89555.1"/>
    </source>
</evidence>
<dbReference type="Proteomes" id="UP000198833">
    <property type="component" value="Unassembled WGS sequence"/>
</dbReference>
<feature type="transmembrane region" description="Helical" evidence="5">
    <location>
        <begin position="267"/>
        <end position="289"/>
    </location>
</feature>
<sequence length="396" mass="43566">MIEDVLLLLGSCLLMRYLCNRLRLPHLVGYLLMGMLMGPFATGVISDLLISQATDIKRMALAIILIRAGLTLDIKDLKTVGPVAIRMSFLPATFEIVGASLIGHYLIQLSWLETFVLGVIIAAVSPAVVVPRMIRLLEQGLGVSAKVPQIILAGSSLDDIYTLVLFSMALLFYQQGEFSYLLLFSLPVSICLGILLALLLNILIHSWVNHHPLKSFEWVMLIFLLSLSCLLIESRSQQWVSGLLAVIFLANRLKDQNDFPLDSVKKIFNNIWLVAEMFLFFLVGAILPLQEVTRLGVWPIVFVLATSVWRMAGVYLSLAGSQLSAKEKVFVLGAYLPKATVQAAIGSIPLTLGMPAGNLIFSLAVIEILLTAPLGAWWIDVMKDRLLTSPSKATHV</sequence>
<dbReference type="InterPro" id="IPR038770">
    <property type="entry name" value="Na+/solute_symporter_sf"/>
</dbReference>
<dbReference type="GO" id="GO:1902600">
    <property type="term" value="P:proton transmembrane transport"/>
    <property type="evidence" value="ECO:0007669"/>
    <property type="project" value="InterPro"/>
</dbReference>
<comment type="subcellular location">
    <subcellularLocation>
        <location evidence="1">Membrane</location>
        <topology evidence="1">Multi-pass membrane protein</topology>
    </subcellularLocation>
</comment>
<feature type="domain" description="Cation/H+ exchanger transmembrane" evidence="6">
    <location>
        <begin position="12"/>
        <end position="374"/>
    </location>
</feature>
<feature type="transmembrane region" description="Helical" evidence="5">
    <location>
        <begin position="83"/>
        <end position="105"/>
    </location>
</feature>
<dbReference type="Pfam" id="PF00999">
    <property type="entry name" value="Na_H_Exchanger"/>
    <property type="match status" value="1"/>
</dbReference>
<evidence type="ECO:0000256" key="5">
    <source>
        <dbReference type="SAM" id="Phobius"/>
    </source>
</evidence>
<dbReference type="Gene3D" id="1.20.1530.20">
    <property type="match status" value="1"/>
</dbReference>
<gene>
    <name evidence="7" type="ORF">SAMN04488558_10328</name>
</gene>
<feature type="transmembrane region" description="Helical" evidence="5">
    <location>
        <begin position="330"/>
        <end position="353"/>
    </location>
</feature>
<keyword evidence="3 5" id="KW-1133">Transmembrane helix</keyword>
<dbReference type="RefSeq" id="WP_092570734.1">
    <property type="nucleotide sequence ID" value="NZ_CALUDV010000006.1"/>
</dbReference>
<keyword evidence="2 5" id="KW-0812">Transmembrane</keyword>
<dbReference type="PANTHER" id="PTHR31102">
    <property type="match status" value="1"/>
</dbReference>